<organism evidence="1 2">
    <name type="scientific">Agrobacterium tumefaciens</name>
    <dbReference type="NCBI Taxonomy" id="358"/>
    <lineage>
        <taxon>Bacteria</taxon>
        <taxon>Pseudomonadati</taxon>
        <taxon>Pseudomonadota</taxon>
        <taxon>Alphaproteobacteria</taxon>
        <taxon>Hyphomicrobiales</taxon>
        <taxon>Rhizobiaceae</taxon>
        <taxon>Rhizobium/Agrobacterium group</taxon>
        <taxon>Agrobacterium</taxon>
        <taxon>Agrobacterium tumefaciens complex</taxon>
    </lineage>
</organism>
<sequence>MRELFKWLPGMRRREQNTTIRPWPEGPDSVVLELPPGQSNPIIKLVDDWRLPRTETRSLVIQRVGISPDPFYRGDTILLPEAVALPGTMSAWSASAFEGIPPQFPISRFSTLIWFDDDAHGNLRRTAEYLSEFLGSAQIGQRWNTLVASWKCGLAEINLMSFPPEWQSGNLQNDAHEREPRLRTACRVSVATGLVVPPNEEEQD</sequence>
<dbReference type="AlphaFoldDB" id="A0AA44F7J4"/>
<evidence type="ECO:0000313" key="2">
    <source>
        <dbReference type="Proteomes" id="UP000702952"/>
    </source>
</evidence>
<accession>A0AA44F7J4</accession>
<evidence type="ECO:0000313" key="1">
    <source>
        <dbReference type="EMBL" id="NTC31231.1"/>
    </source>
</evidence>
<name>A0AA44F7J4_AGRTU</name>
<proteinExistence type="predicted"/>
<dbReference type="Proteomes" id="UP000702952">
    <property type="component" value="Unassembled WGS sequence"/>
</dbReference>
<comment type="caution">
    <text evidence="1">The sequence shown here is derived from an EMBL/GenBank/DDBJ whole genome shotgun (WGS) entry which is preliminary data.</text>
</comment>
<protein>
    <submittedName>
        <fullName evidence="1">Uncharacterized protein</fullName>
    </submittedName>
</protein>
<dbReference type="EMBL" id="JAAMAY010000036">
    <property type="protein sequence ID" value="NTC31231.1"/>
    <property type="molecule type" value="Genomic_DNA"/>
</dbReference>
<reference evidence="1" key="1">
    <citation type="journal article" date="2020" name="Science">
        <title>Unexpected conservation and global transmission of agrobacterial virulence plasmids.</title>
        <authorList>
            <person name="Weisberg A.J."/>
            <person name="Davis E.W. 2nd"/>
            <person name="Tabima J."/>
            <person name="Belcher M.S."/>
            <person name="Miller M."/>
            <person name="Kuo C.H."/>
            <person name="Loper J.E."/>
            <person name="Grunwald N.J."/>
            <person name="Putnam M.L."/>
            <person name="Chang J.H."/>
        </authorList>
    </citation>
    <scope>NUCLEOTIDE SEQUENCE</scope>
    <source>
        <strain evidence="1">17-1853-1a</strain>
    </source>
</reference>
<dbReference type="RefSeq" id="WP_174019088.1">
    <property type="nucleotide sequence ID" value="NZ_JAAMAW010000025.1"/>
</dbReference>
<gene>
    <name evidence="1" type="ORF">G6M46_24160</name>
</gene>